<evidence type="ECO:0000256" key="6">
    <source>
        <dbReference type="PROSITE-ProRule" id="PRU00409"/>
    </source>
</evidence>
<evidence type="ECO:0000313" key="11">
    <source>
        <dbReference type="Proteomes" id="UP000285146"/>
    </source>
</evidence>
<feature type="domain" description="BTB" evidence="8">
    <location>
        <begin position="1094"/>
        <end position="1164"/>
    </location>
</feature>
<name>A0A423XMS9_9PEZI</name>
<dbReference type="InterPro" id="IPR011761">
    <property type="entry name" value="ATP-grasp"/>
</dbReference>
<evidence type="ECO:0000256" key="2">
    <source>
        <dbReference type="ARBA" id="ARBA00022723"/>
    </source>
</evidence>
<keyword evidence="4" id="KW-0520">NAD</keyword>
<dbReference type="Pfam" id="PF24621">
    <property type="entry name" value="DHQS_C"/>
    <property type="match status" value="1"/>
</dbReference>
<dbReference type="InParanoid" id="A0A423XMS9"/>
<dbReference type="PROSITE" id="PS50975">
    <property type="entry name" value="ATP_GRASP"/>
    <property type="match status" value="1"/>
</dbReference>
<evidence type="ECO:0000313" key="10">
    <source>
        <dbReference type="EMBL" id="ROW17840.1"/>
    </source>
</evidence>
<evidence type="ECO:0000256" key="7">
    <source>
        <dbReference type="SAM" id="MobiDB-lite"/>
    </source>
</evidence>
<gene>
    <name evidence="10" type="ORF">VPNG_00821</name>
</gene>
<dbReference type="InterPro" id="IPR050071">
    <property type="entry name" value="Dehydroquinate_synthase"/>
</dbReference>
<evidence type="ECO:0000259" key="9">
    <source>
        <dbReference type="PROSITE" id="PS50975"/>
    </source>
</evidence>
<dbReference type="FunFam" id="3.40.50.1970:FF:000018">
    <property type="entry name" value="Related to 2-epi-5-epi-valiolone synthase"/>
    <property type="match status" value="1"/>
</dbReference>
<dbReference type="Proteomes" id="UP000285146">
    <property type="component" value="Unassembled WGS sequence"/>
</dbReference>
<dbReference type="Pfam" id="PF01761">
    <property type="entry name" value="DHQ_synthase"/>
    <property type="match status" value="1"/>
</dbReference>
<dbReference type="GO" id="GO:0017000">
    <property type="term" value="P:antibiotic biosynthetic process"/>
    <property type="evidence" value="ECO:0007669"/>
    <property type="project" value="InterPro"/>
</dbReference>
<evidence type="ECO:0008006" key="12">
    <source>
        <dbReference type="Google" id="ProtNLM"/>
    </source>
</evidence>
<keyword evidence="11" id="KW-1185">Reference proteome</keyword>
<dbReference type="GO" id="GO:0005524">
    <property type="term" value="F:ATP binding"/>
    <property type="evidence" value="ECO:0007669"/>
    <property type="project" value="UniProtKB-UniRule"/>
</dbReference>
<proteinExistence type="predicted"/>
<keyword evidence="5" id="KW-0456">Lyase</keyword>
<evidence type="ECO:0000259" key="8">
    <source>
        <dbReference type="PROSITE" id="PS50097"/>
    </source>
</evidence>
<organism evidence="10 11">
    <name type="scientific">Cytospora leucostoma</name>
    <dbReference type="NCBI Taxonomy" id="1230097"/>
    <lineage>
        <taxon>Eukaryota</taxon>
        <taxon>Fungi</taxon>
        <taxon>Dikarya</taxon>
        <taxon>Ascomycota</taxon>
        <taxon>Pezizomycotina</taxon>
        <taxon>Sordariomycetes</taxon>
        <taxon>Sordariomycetidae</taxon>
        <taxon>Diaporthales</taxon>
        <taxon>Cytosporaceae</taxon>
        <taxon>Cytospora</taxon>
    </lineage>
</organism>
<dbReference type="OrthoDB" id="3926209at2759"/>
<evidence type="ECO:0000256" key="1">
    <source>
        <dbReference type="ARBA" id="ARBA00001911"/>
    </source>
</evidence>
<dbReference type="STRING" id="1230097.A0A423XMS9"/>
<dbReference type="Gene3D" id="3.30.710.10">
    <property type="entry name" value="Potassium Channel Kv1.1, Chain A"/>
    <property type="match status" value="1"/>
</dbReference>
<dbReference type="InterPro" id="IPR030960">
    <property type="entry name" value="DHQS/DOIS_N"/>
</dbReference>
<dbReference type="InterPro" id="IPR035872">
    <property type="entry name" value="EEVS-like"/>
</dbReference>
<dbReference type="PANTHER" id="PTHR43622">
    <property type="entry name" value="3-DEHYDROQUINATE SYNTHASE"/>
    <property type="match status" value="1"/>
</dbReference>
<dbReference type="InterPro" id="IPR056179">
    <property type="entry name" value="DHQS_C"/>
</dbReference>
<dbReference type="CDD" id="cd08199">
    <property type="entry name" value="EEVS"/>
    <property type="match status" value="1"/>
</dbReference>
<dbReference type="InterPro" id="IPR011333">
    <property type="entry name" value="SKP1/BTB/POZ_sf"/>
</dbReference>
<evidence type="ECO:0000256" key="4">
    <source>
        <dbReference type="ARBA" id="ARBA00023027"/>
    </source>
</evidence>
<feature type="domain" description="ATP-grasp" evidence="9">
    <location>
        <begin position="715"/>
        <end position="915"/>
    </location>
</feature>
<sequence length="1311" mass="144910">MSDLKATVAETSQGFHVEGYEKITYDFKFVDGVFDIGNPGLADCYKPWGRVLAVTDKNVYGLYGDKMESYFSHFGLTLKVHETSIGEKAKTVDTWMSICDSMTDFGIIRKEPVLVVGGGLITDVAGFACAAYRRSTNFIRVPTTVIGLIDASVSIKVAVNYGNYKNRLGAYHAPIYTFLDFTFLRTLPIAQVRNGFAELIKISSCAHLEVFNLLDKYCEQLIDSKFARADGSSEELRQAADFINHEGIYEMLKLETPNLHEIGLERVIAYGHTWSPLHELIPSTPLRHGHAISIDMAYSATLAHSRGLLSDAEHTRLLTLFSRAGLSIDHPQFDEDVLDRGTAAILKTRDGKLRLAVPNPLGSCTFLNDVSRDDMVLALKKHKALMKSYPREGAGIEAYVDGSDTGYADLETENLSVMDTVMGNGYALKRKASSAASNDVKKGAIAIGACKMMSHQASATSKNVVSDSKVDRVALSGKGAIMPSNNSAVEGQDSYRSTCGFQRLPLHDHIKTAFFLSLSLITFPLSYIIALALTTLPPSVIDYFLPFSPATATGALYHRILCQSERDFVQRTILVTGVGMTKGLTLARSFWLCGHRVIAADFDIERCSMWTPRNGWAYSEAFDEVYPLKKPLVREGMGEIEKAGVQIEYIRDICRIVKHEGVDLWVSCSNVASAVEDAMVKEALDNMPLENGRRCACIQFDVPTTSTLHEKSAFIQYTKSLDLPVPETYHVTSHLQVLRSLDKATKEYPDRKFILKPVGMDDTHRADMTLLPLAAGGDTKAHVCHLPMSRAKPWILQQFVRGGREYCTHSLVVDGEVKVFVACPSDELLMHYTALAHDDALGEEMLEFTRKFAAAAGRGFTGHLSFDFMAEDDDQERTVLLAIECNPRAHTAVALFGQTGGEMRSMVDAYLSALENSPSPGDTKLLRTNNNKASGLVRPPTDTKPRYWVGHDLVTLLVLPASKLLGWDLKLGVLLCHVKEFVEHVLFWKDGTFELWDPWPCVALYHHYWPKAMTQAPEAEMADNDDTIVGESSANPGGDVEMAESSAGAGAGTGEDEATAAADRSEPPFAEEETVNEPEPVPERTSFISYLTSPVVTLIVGSNEAETILTAHQSLLTLSPFFKDACAQFSDDGSPRQIELPSEDIDAVGCFLEYLYTGDYFPRKIPGQRQLELDPSLPKVDESGEQLLKHARVYTLAEKFQVPNLRTLASSKIHCVNSTAKGEIAYARYVYAYTSDVDTTIRAPVANFWANRSHTLRAEAEPEFKALCLEYPQFGYDVLTRVLDEKLKRETNAKLHPAVGSARKRPRHSQI</sequence>
<dbReference type="SUPFAM" id="SSF54695">
    <property type="entry name" value="POZ domain"/>
    <property type="match status" value="1"/>
</dbReference>
<dbReference type="InterPro" id="IPR000210">
    <property type="entry name" value="BTB/POZ_dom"/>
</dbReference>
<evidence type="ECO:0000256" key="5">
    <source>
        <dbReference type="ARBA" id="ARBA00023239"/>
    </source>
</evidence>
<dbReference type="Gene3D" id="3.40.50.1970">
    <property type="match status" value="1"/>
</dbReference>
<dbReference type="Gene3D" id="1.20.1090.10">
    <property type="entry name" value="Dehydroquinate synthase-like - alpha domain"/>
    <property type="match status" value="1"/>
</dbReference>
<keyword evidence="6" id="KW-0067">ATP-binding</keyword>
<keyword evidence="2" id="KW-0479">Metal-binding</keyword>
<protein>
    <recommendedName>
        <fullName evidence="12">BTB domain-containing protein</fullName>
    </recommendedName>
</protein>
<feature type="region of interest" description="Disordered" evidence="7">
    <location>
        <begin position="1027"/>
        <end position="1083"/>
    </location>
</feature>
<accession>A0A423XMS9</accession>
<dbReference type="SUPFAM" id="SSF56796">
    <property type="entry name" value="Dehydroquinate synthase-like"/>
    <property type="match status" value="1"/>
</dbReference>
<reference evidence="10 11" key="1">
    <citation type="submission" date="2015-09" db="EMBL/GenBank/DDBJ databases">
        <title>Host preference determinants of Valsa canker pathogens revealed by comparative genomics.</title>
        <authorList>
            <person name="Yin Z."/>
            <person name="Huang L."/>
        </authorList>
    </citation>
    <scope>NUCLEOTIDE SEQUENCE [LARGE SCALE GENOMIC DNA]</scope>
    <source>
        <strain evidence="10 11">SXYLt</strain>
    </source>
</reference>
<dbReference type="GO" id="GO:0003856">
    <property type="term" value="F:3-dehydroquinate synthase activity"/>
    <property type="evidence" value="ECO:0007669"/>
    <property type="project" value="TreeGrafter"/>
</dbReference>
<dbReference type="EMBL" id="LKEB01000002">
    <property type="protein sequence ID" value="ROW17840.1"/>
    <property type="molecule type" value="Genomic_DNA"/>
</dbReference>
<comment type="cofactor">
    <cofactor evidence="1">
        <name>NAD(+)</name>
        <dbReference type="ChEBI" id="CHEBI:57540"/>
    </cofactor>
</comment>
<dbReference type="GO" id="GO:0046872">
    <property type="term" value="F:metal ion binding"/>
    <property type="evidence" value="ECO:0007669"/>
    <property type="project" value="UniProtKB-KW"/>
</dbReference>
<dbReference type="CDD" id="cd18186">
    <property type="entry name" value="BTB_POZ_ZBTB_KLHL-like"/>
    <property type="match status" value="1"/>
</dbReference>
<comment type="caution">
    <text evidence="10">The sequence shown here is derived from an EMBL/GenBank/DDBJ whole genome shotgun (WGS) entry which is preliminary data.</text>
</comment>
<dbReference type="FunFam" id="1.20.1090.10:FF:000015">
    <property type="entry name" value="3-dehydroquinate synthase protein"/>
    <property type="match status" value="1"/>
</dbReference>
<dbReference type="PROSITE" id="PS50097">
    <property type="entry name" value="BTB"/>
    <property type="match status" value="1"/>
</dbReference>
<keyword evidence="3 6" id="KW-0547">Nucleotide-binding</keyword>
<dbReference type="SUPFAM" id="SSF56059">
    <property type="entry name" value="Glutathione synthetase ATP-binding domain-like"/>
    <property type="match status" value="1"/>
</dbReference>
<dbReference type="PANTHER" id="PTHR43622:SF3">
    <property type="entry name" value="2-EPI-5-EPI-VALIOLONE SYNTHASE"/>
    <property type="match status" value="1"/>
</dbReference>
<evidence type="ECO:0000256" key="3">
    <source>
        <dbReference type="ARBA" id="ARBA00022741"/>
    </source>
</evidence>